<dbReference type="PANTHER" id="PTHR11731:SF193">
    <property type="entry name" value="DIPEPTIDYL PEPTIDASE 9"/>
    <property type="match status" value="1"/>
</dbReference>
<evidence type="ECO:0000259" key="5">
    <source>
        <dbReference type="Pfam" id="PF00930"/>
    </source>
</evidence>
<dbReference type="Gene3D" id="3.40.50.1820">
    <property type="entry name" value="alpha/beta hydrolase"/>
    <property type="match status" value="1"/>
</dbReference>
<accession>A0A518BGC6</accession>
<dbReference type="EMBL" id="CP036287">
    <property type="protein sequence ID" value="QDU66006.1"/>
    <property type="molecule type" value="Genomic_DNA"/>
</dbReference>
<dbReference type="Proteomes" id="UP000316921">
    <property type="component" value="Chromosome"/>
</dbReference>
<dbReference type="PROSITE" id="PS00708">
    <property type="entry name" value="PRO_ENDOPEP_SER"/>
    <property type="match status" value="1"/>
</dbReference>
<sequence length="724" mass="79615">MHLFAHLTVIAALAAPSHLQEAPDAQAQTIQRLTIEDVLQGVGWTTRAEGVRWAWDGLHLAVGEGDQAVWLDPATLEEVPALAEPEEVEDEAARPPRLRVRENELVLERPGAGEDGETQRTVLTTDGGNKSLATLSPDGSRASYVRDGDLLVVPATGGESWAVAAASGEEVLEGVLDWVYQEEIYGRGDFRGHWWSPDSASLAFLRLDQREVPVFPIVDHIPNDFLQGQRGAELELTRYPKSGDSNPVVGVGLARPGDRTVRYIDLSAYPEDLLVLRVDWAPDGRLLLTLSDRIQTWAELVAVDPQAVDSQTVQPTTLLREESETWVNRPEPPLWLKDGSFLWQSERSGYRHIEHRAADGSVVRAITSGDWQVRRILEVDEEAGVLWFEGTRDGAIGSNVYRVGLDGQGLVRLTPGNGWHSARFDDARRYLVDTVSSVSEPPHSRLVDGVSGEVLREFAPAKVVADRSFVAPQRLTIVARDGYPLDATVIVPASRTEGARLPVFLDTYSGPDAPTVSNRWQPSTWHQFLAQEGVIVLQVNVRTASGRGQAHTGLAYRQLGVVELRDLEDAVDHVVAAYGADPARVAISGWSYGGFMAGFALTHSDKFALGFAGAGVHDWQLYDTIYTERYMSTPIDNPEGYAASSVIGAAGDLQGHLVLMHGTMDDNVHMQNTLGLVDALQRAGKENFELMLYVNSRHGVRSPHLTRYRWRVLRERFGLGQDGL</sequence>
<evidence type="ECO:0000256" key="3">
    <source>
        <dbReference type="SAM" id="MobiDB-lite"/>
    </source>
</evidence>
<keyword evidence="7" id="KW-1185">Reference proteome</keyword>
<dbReference type="GO" id="GO:0008239">
    <property type="term" value="F:dipeptidyl-peptidase activity"/>
    <property type="evidence" value="ECO:0007669"/>
    <property type="project" value="TreeGrafter"/>
</dbReference>
<dbReference type="GO" id="GO:0004252">
    <property type="term" value="F:serine-type endopeptidase activity"/>
    <property type="evidence" value="ECO:0007669"/>
    <property type="project" value="InterPro"/>
</dbReference>
<dbReference type="InterPro" id="IPR050278">
    <property type="entry name" value="Serine_Prot_S9B/DPPIV"/>
</dbReference>
<evidence type="ECO:0000313" key="6">
    <source>
        <dbReference type="EMBL" id="QDU66006.1"/>
    </source>
</evidence>
<feature type="region of interest" description="Disordered" evidence="3">
    <location>
        <begin position="111"/>
        <end position="135"/>
    </location>
</feature>
<proteinExistence type="predicted"/>
<dbReference type="InterPro" id="IPR002469">
    <property type="entry name" value="Peptidase_S9B_N"/>
</dbReference>
<dbReference type="Gene3D" id="2.140.10.30">
    <property type="entry name" value="Dipeptidylpeptidase IV, N-terminal domain"/>
    <property type="match status" value="1"/>
</dbReference>
<dbReference type="PANTHER" id="PTHR11731">
    <property type="entry name" value="PROTEASE FAMILY S9B,C DIPEPTIDYL-PEPTIDASE IV-RELATED"/>
    <property type="match status" value="1"/>
</dbReference>
<evidence type="ECO:0000313" key="7">
    <source>
        <dbReference type="Proteomes" id="UP000316921"/>
    </source>
</evidence>
<dbReference type="SUPFAM" id="SSF53474">
    <property type="entry name" value="alpha/beta-Hydrolases"/>
    <property type="match status" value="1"/>
</dbReference>
<evidence type="ECO:0000256" key="2">
    <source>
        <dbReference type="ARBA" id="ARBA00022801"/>
    </source>
</evidence>
<keyword evidence="1" id="KW-0645">Protease</keyword>
<protein>
    <submittedName>
        <fullName evidence="6">Prolyl tripeptidyl peptidase</fullName>
        <ecNumber evidence="6">3.4.14.12</ecNumber>
    </submittedName>
</protein>
<dbReference type="RefSeq" id="WP_145063165.1">
    <property type="nucleotide sequence ID" value="NZ_CP036287.1"/>
</dbReference>
<keyword evidence="2 6" id="KW-0378">Hydrolase</keyword>
<reference evidence="6 7" key="1">
    <citation type="submission" date="2019-02" db="EMBL/GenBank/DDBJ databases">
        <title>Deep-cultivation of Planctomycetes and their phenomic and genomic characterization uncovers novel biology.</title>
        <authorList>
            <person name="Wiegand S."/>
            <person name="Jogler M."/>
            <person name="Boedeker C."/>
            <person name="Pinto D."/>
            <person name="Vollmers J."/>
            <person name="Rivas-Marin E."/>
            <person name="Kohn T."/>
            <person name="Peeters S.H."/>
            <person name="Heuer A."/>
            <person name="Rast P."/>
            <person name="Oberbeckmann S."/>
            <person name="Bunk B."/>
            <person name="Jeske O."/>
            <person name="Meyerdierks A."/>
            <person name="Storesund J.E."/>
            <person name="Kallscheuer N."/>
            <person name="Luecker S."/>
            <person name="Lage O.M."/>
            <person name="Pohl T."/>
            <person name="Merkel B.J."/>
            <person name="Hornburger P."/>
            <person name="Mueller R.-W."/>
            <person name="Bruemmer F."/>
            <person name="Labrenz M."/>
            <person name="Spormann A.M."/>
            <person name="Op den Camp H."/>
            <person name="Overmann J."/>
            <person name="Amann R."/>
            <person name="Jetten M.S.M."/>
            <person name="Mascher T."/>
            <person name="Medema M.H."/>
            <person name="Devos D.P."/>
            <person name="Kaster A.-K."/>
            <person name="Ovreas L."/>
            <person name="Rohde M."/>
            <person name="Galperin M.Y."/>
            <person name="Jogler C."/>
        </authorList>
    </citation>
    <scope>NUCLEOTIDE SEQUENCE [LARGE SCALE GENOMIC DNA]</scope>
    <source>
        <strain evidence="6 7">Pla133</strain>
    </source>
</reference>
<dbReference type="Pfam" id="PF00930">
    <property type="entry name" value="DPPIV_N"/>
    <property type="match status" value="1"/>
</dbReference>
<dbReference type="InterPro" id="IPR002471">
    <property type="entry name" value="Pept_S9_AS"/>
</dbReference>
<dbReference type="AlphaFoldDB" id="A0A518BGC6"/>
<dbReference type="InterPro" id="IPR029058">
    <property type="entry name" value="AB_hydrolase_fold"/>
</dbReference>
<dbReference type="KEGG" id="pbap:Pla133_10720"/>
<name>A0A518BGC6_9BACT</name>
<dbReference type="GO" id="GO:0006508">
    <property type="term" value="P:proteolysis"/>
    <property type="evidence" value="ECO:0007669"/>
    <property type="project" value="UniProtKB-KW"/>
</dbReference>
<dbReference type="EC" id="3.4.14.12" evidence="6"/>
<dbReference type="Pfam" id="PF00326">
    <property type="entry name" value="Peptidase_S9"/>
    <property type="match status" value="1"/>
</dbReference>
<dbReference type="InterPro" id="IPR001375">
    <property type="entry name" value="Peptidase_S9_cat"/>
</dbReference>
<organism evidence="6 7">
    <name type="scientific">Engelhardtia mirabilis</name>
    <dbReference type="NCBI Taxonomy" id="2528011"/>
    <lineage>
        <taxon>Bacteria</taxon>
        <taxon>Pseudomonadati</taxon>
        <taxon>Planctomycetota</taxon>
        <taxon>Planctomycetia</taxon>
        <taxon>Planctomycetia incertae sedis</taxon>
        <taxon>Engelhardtia</taxon>
    </lineage>
</organism>
<evidence type="ECO:0000259" key="4">
    <source>
        <dbReference type="Pfam" id="PF00326"/>
    </source>
</evidence>
<dbReference type="SUPFAM" id="SSF82171">
    <property type="entry name" value="DPP6 N-terminal domain-like"/>
    <property type="match status" value="1"/>
</dbReference>
<feature type="domain" description="Peptidase S9 prolyl oligopeptidase catalytic" evidence="4">
    <location>
        <begin position="526"/>
        <end position="708"/>
    </location>
</feature>
<evidence type="ECO:0000256" key="1">
    <source>
        <dbReference type="ARBA" id="ARBA00022670"/>
    </source>
</evidence>
<feature type="domain" description="Dipeptidylpeptidase IV N-terminal" evidence="5">
    <location>
        <begin position="118"/>
        <end position="442"/>
    </location>
</feature>
<gene>
    <name evidence="6" type="primary">ptpA_1</name>
    <name evidence="6" type="ORF">Pla133_10720</name>
</gene>
<feature type="compositionally biased region" description="Polar residues" evidence="3">
    <location>
        <begin position="119"/>
        <end position="134"/>
    </location>
</feature>